<keyword evidence="2" id="KW-1185">Reference proteome</keyword>
<dbReference type="EMBL" id="BQKI01000009">
    <property type="protein sequence ID" value="GJN02488.1"/>
    <property type="molecule type" value="Genomic_DNA"/>
</dbReference>
<organism evidence="1 2">
    <name type="scientific">Eleusine coracana subsp. coracana</name>
    <dbReference type="NCBI Taxonomy" id="191504"/>
    <lineage>
        <taxon>Eukaryota</taxon>
        <taxon>Viridiplantae</taxon>
        <taxon>Streptophyta</taxon>
        <taxon>Embryophyta</taxon>
        <taxon>Tracheophyta</taxon>
        <taxon>Spermatophyta</taxon>
        <taxon>Magnoliopsida</taxon>
        <taxon>Liliopsida</taxon>
        <taxon>Poales</taxon>
        <taxon>Poaceae</taxon>
        <taxon>PACMAD clade</taxon>
        <taxon>Chloridoideae</taxon>
        <taxon>Cynodonteae</taxon>
        <taxon>Eleusininae</taxon>
        <taxon>Eleusine</taxon>
    </lineage>
</organism>
<name>A0AAV5CVB1_ELECO</name>
<reference evidence="1" key="2">
    <citation type="submission" date="2021-12" db="EMBL/GenBank/DDBJ databases">
        <title>Resequencing data analysis of finger millet.</title>
        <authorList>
            <person name="Hatakeyama M."/>
            <person name="Aluri S."/>
            <person name="Balachadran M.T."/>
            <person name="Sivarajan S.R."/>
            <person name="Poveda L."/>
            <person name="Shimizu-Inatsugi R."/>
            <person name="Schlapbach R."/>
            <person name="Sreeman S.M."/>
            <person name="Shimizu K.K."/>
        </authorList>
    </citation>
    <scope>NUCLEOTIDE SEQUENCE</scope>
</reference>
<protein>
    <submittedName>
        <fullName evidence="1">Uncharacterized protein</fullName>
    </submittedName>
</protein>
<gene>
    <name evidence="1" type="primary">ga19846</name>
    <name evidence="1" type="ORF">PR202_ga19846</name>
</gene>
<dbReference type="AlphaFoldDB" id="A0AAV5CVB1"/>
<comment type="caution">
    <text evidence="1">The sequence shown here is derived from an EMBL/GenBank/DDBJ whole genome shotgun (WGS) entry which is preliminary data.</text>
</comment>
<sequence length="95" mass="10300">MDALRLASYPEMKSLEAMSKSGLLCRHVADETQEVGLGVLVPPVYAVDWPLLDWVDGWGVGPEAHDPAEQDLVVLAGVGWAAVAEEEDYASHVLR</sequence>
<accession>A0AAV5CVB1</accession>
<dbReference type="Proteomes" id="UP001054889">
    <property type="component" value="Unassembled WGS sequence"/>
</dbReference>
<evidence type="ECO:0000313" key="2">
    <source>
        <dbReference type="Proteomes" id="UP001054889"/>
    </source>
</evidence>
<evidence type="ECO:0000313" key="1">
    <source>
        <dbReference type="EMBL" id="GJN02488.1"/>
    </source>
</evidence>
<reference evidence="1" key="1">
    <citation type="journal article" date="2018" name="DNA Res.">
        <title>Multiple hybrid de novo genome assembly of finger millet, an orphan allotetraploid crop.</title>
        <authorList>
            <person name="Hatakeyama M."/>
            <person name="Aluri S."/>
            <person name="Balachadran M.T."/>
            <person name="Sivarajan S.R."/>
            <person name="Patrignani A."/>
            <person name="Gruter S."/>
            <person name="Poveda L."/>
            <person name="Shimizu-Inatsugi R."/>
            <person name="Baeten J."/>
            <person name="Francoijs K.J."/>
            <person name="Nataraja K.N."/>
            <person name="Reddy Y.A.N."/>
            <person name="Phadnis S."/>
            <person name="Ravikumar R.L."/>
            <person name="Schlapbach R."/>
            <person name="Sreeman S.M."/>
            <person name="Shimizu K.K."/>
        </authorList>
    </citation>
    <scope>NUCLEOTIDE SEQUENCE</scope>
</reference>
<proteinExistence type="predicted"/>